<dbReference type="Proteomes" id="UP000295097">
    <property type="component" value="Unassembled WGS sequence"/>
</dbReference>
<name>A0A4R3NHF5_9HYPH</name>
<evidence type="ECO:0000256" key="1">
    <source>
        <dbReference type="SAM" id="SignalP"/>
    </source>
</evidence>
<evidence type="ECO:0000259" key="2">
    <source>
        <dbReference type="Pfam" id="PF13767"/>
    </source>
</evidence>
<keyword evidence="1" id="KW-0732">Signal</keyword>
<keyword evidence="4" id="KW-1185">Reference proteome</keyword>
<accession>A0A4R3NHF5</accession>
<organism evidence="3 4">
    <name type="scientific">Martelella mediterranea</name>
    <dbReference type="NCBI Taxonomy" id="293089"/>
    <lineage>
        <taxon>Bacteria</taxon>
        <taxon>Pseudomonadati</taxon>
        <taxon>Pseudomonadota</taxon>
        <taxon>Alphaproteobacteria</taxon>
        <taxon>Hyphomicrobiales</taxon>
        <taxon>Aurantimonadaceae</taxon>
        <taxon>Martelella</taxon>
    </lineage>
</organism>
<dbReference type="InterPro" id="IPR025433">
    <property type="entry name" value="DUF4168"/>
</dbReference>
<feature type="chain" id="PRO_5020546989" evidence="1">
    <location>
        <begin position="29"/>
        <end position="132"/>
    </location>
</feature>
<dbReference type="OrthoDB" id="7876308at2"/>
<feature type="signal peptide" evidence="1">
    <location>
        <begin position="1"/>
        <end position="28"/>
    </location>
</feature>
<reference evidence="3 4" key="1">
    <citation type="submission" date="2019-03" db="EMBL/GenBank/DDBJ databases">
        <title>Freshwater and sediment microbial communities from various areas in North America, analyzing microbe dynamics in response to fracking.</title>
        <authorList>
            <person name="Lamendella R."/>
        </authorList>
    </citation>
    <scope>NUCLEOTIDE SEQUENCE [LARGE SCALE GENOMIC DNA]</scope>
    <source>
        <strain evidence="3 4">175.2</strain>
    </source>
</reference>
<feature type="domain" description="DUF4168" evidence="2">
    <location>
        <begin position="49"/>
        <end position="123"/>
    </location>
</feature>
<dbReference type="AlphaFoldDB" id="A0A4R3NHF5"/>
<dbReference type="EMBL" id="SMAR01000044">
    <property type="protein sequence ID" value="TCT30831.1"/>
    <property type="molecule type" value="Genomic_DNA"/>
</dbReference>
<gene>
    <name evidence="3" type="ORF">EDC90_10443</name>
</gene>
<evidence type="ECO:0000313" key="4">
    <source>
        <dbReference type="Proteomes" id="UP000295097"/>
    </source>
</evidence>
<comment type="caution">
    <text evidence="3">The sequence shown here is derived from an EMBL/GenBank/DDBJ whole genome shotgun (WGS) entry which is preliminary data.</text>
</comment>
<protein>
    <submittedName>
        <fullName evidence="3">Uncharacterized protein DUF4168</fullName>
    </submittedName>
</protein>
<sequence length="132" mass="14583">MTYSIQRKIAASMIAVAAFSMSSTAVFAQQTQVPPPSSGAQGSPTIDQDVIDNFAEASIEIQQIMVKWEPRISGAQTEAQVDTLREDQREELVAALQANDLDISTYNRIYQAASNDPALAQRILQRQERLQQ</sequence>
<evidence type="ECO:0000313" key="3">
    <source>
        <dbReference type="EMBL" id="TCT30831.1"/>
    </source>
</evidence>
<dbReference type="RefSeq" id="WP_132313984.1">
    <property type="nucleotide sequence ID" value="NZ_SMAR01000044.1"/>
</dbReference>
<proteinExistence type="predicted"/>
<dbReference type="Pfam" id="PF13767">
    <property type="entry name" value="DUF4168"/>
    <property type="match status" value="1"/>
</dbReference>